<dbReference type="eggNOG" id="COG0424">
    <property type="taxonomic scope" value="Bacteria"/>
</dbReference>
<keyword evidence="3 5" id="KW-0378">Hydrolase</keyword>
<reference evidence="6 8" key="1">
    <citation type="journal article" date="2016" name="Int. J. Mol. Sci.">
        <title>Comparative genomics of the extreme acidophile Acidithiobacillus thiooxidans reveals intraspecific divergence and niche adaptation.</title>
        <authorList>
            <person name="Zhang X."/>
            <person name="Feng X."/>
            <person name="Tao J."/>
            <person name="Ma L."/>
            <person name="Xiao Y."/>
            <person name="Liang Y."/>
            <person name="Liu X."/>
            <person name="Yin H."/>
        </authorList>
    </citation>
    <scope>NUCLEOTIDE SEQUENCE [LARGE SCALE GENOMIC DNA]</scope>
    <source>
        <strain evidence="7 8">A02</strain>
        <strain evidence="6">DXS-W</strain>
    </source>
</reference>
<comment type="cofactor">
    <cofactor evidence="5">
        <name>a divalent metal cation</name>
        <dbReference type="ChEBI" id="CHEBI:60240"/>
    </cofactor>
</comment>
<dbReference type="RefSeq" id="WP_024893794.1">
    <property type="nucleotide sequence ID" value="NZ_LWRY01000280.1"/>
</dbReference>
<evidence type="ECO:0000313" key="9">
    <source>
        <dbReference type="Proteomes" id="UP000095008"/>
    </source>
</evidence>
<dbReference type="EMBL" id="LWRY01000280">
    <property type="protein sequence ID" value="OCX68072.1"/>
    <property type="molecule type" value="Genomic_DNA"/>
</dbReference>
<dbReference type="Pfam" id="PF02545">
    <property type="entry name" value="Maf"/>
    <property type="match status" value="1"/>
</dbReference>
<dbReference type="PIRSF" id="PIRSF006305">
    <property type="entry name" value="Maf"/>
    <property type="match status" value="1"/>
</dbReference>
<evidence type="ECO:0000313" key="7">
    <source>
        <dbReference type="EMBL" id="OCX77486.1"/>
    </source>
</evidence>
<feature type="site" description="Important for substrate specificity" evidence="5">
    <location>
        <position position="154"/>
    </location>
</feature>
<dbReference type="Proteomes" id="UP000095008">
    <property type="component" value="Unassembled WGS sequence"/>
</dbReference>
<gene>
    <name evidence="6" type="ORF">A6M23_19185</name>
    <name evidence="7" type="ORF">A6P07_00115</name>
</gene>
<dbReference type="SUPFAM" id="SSF52972">
    <property type="entry name" value="ITPase-like"/>
    <property type="match status" value="1"/>
</dbReference>
<comment type="caution">
    <text evidence="5">Lacks conserved residue(s) required for the propagation of feature annotation.</text>
</comment>
<accession>A0A1C2I150</accession>
<comment type="catalytic activity">
    <reaction evidence="5">
        <text>N(7)-methyl-GTP + H2O = N(7)-methyl-GMP + diphosphate + H(+)</text>
        <dbReference type="Rhea" id="RHEA:58744"/>
        <dbReference type="ChEBI" id="CHEBI:15377"/>
        <dbReference type="ChEBI" id="CHEBI:15378"/>
        <dbReference type="ChEBI" id="CHEBI:33019"/>
        <dbReference type="ChEBI" id="CHEBI:58285"/>
        <dbReference type="ChEBI" id="CHEBI:87133"/>
    </reaction>
</comment>
<dbReference type="GO" id="GO:0005737">
    <property type="term" value="C:cytoplasm"/>
    <property type="evidence" value="ECO:0007669"/>
    <property type="project" value="UniProtKB-SubCell"/>
</dbReference>
<dbReference type="AlphaFoldDB" id="A0A1C2I150"/>
<dbReference type="HAMAP" id="MF_00528">
    <property type="entry name" value="Maf"/>
    <property type="match status" value="1"/>
</dbReference>
<evidence type="ECO:0000256" key="3">
    <source>
        <dbReference type="ARBA" id="ARBA00022801"/>
    </source>
</evidence>
<dbReference type="Proteomes" id="UP000094893">
    <property type="component" value="Unassembled WGS sequence"/>
</dbReference>
<dbReference type="GO" id="GO:0009117">
    <property type="term" value="P:nucleotide metabolic process"/>
    <property type="evidence" value="ECO:0007669"/>
    <property type="project" value="UniProtKB-KW"/>
</dbReference>
<dbReference type="GO" id="GO:0047429">
    <property type="term" value="F:nucleoside triphosphate diphosphatase activity"/>
    <property type="evidence" value="ECO:0007669"/>
    <property type="project" value="InterPro"/>
</dbReference>
<proteinExistence type="inferred from homology"/>
<dbReference type="InterPro" id="IPR003697">
    <property type="entry name" value="Maf-like"/>
</dbReference>
<comment type="function">
    <text evidence="5">Nucleoside triphosphate pyrophosphatase that hydrolyzes 7-methyl-GTP (m(7)GTP). May have a dual role in cell division arrest and in preventing the incorporation of modified nucleotides into cellular nucleic acids.</text>
</comment>
<keyword evidence="2 5" id="KW-0963">Cytoplasm</keyword>
<dbReference type="PANTHER" id="PTHR43213">
    <property type="entry name" value="BIFUNCTIONAL DTTP/UTP PYROPHOSPHATASE/METHYLTRANSFERASE PROTEIN-RELATED"/>
    <property type="match status" value="1"/>
</dbReference>
<comment type="subcellular location">
    <subcellularLocation>
        <location evidence="1 5">Cytoplasm</location>
    </subcellularLocation>
</comment>
<dbReference type="NCBIfam" id="TIGR00172">
    <property type="entry name" value="maf"/>
    <property type="match status" value="1"/>
</dbReference>
<dbReference type="OrthoDB" id="5292203at2"/>
<feature type="site" description="Important for substrate specificity" evidence="5">
    <location>
        <position position="14"/>
    </location>
</feature>
<keyword evidence="4 5" id="KW-0546">Nucleotide metabolism</keyword>
<sequence>MLLPELILASTSPYRKALLQRLQIPFRCVASQVDESPLPEETPEQLVARLALAKAQAVLASHPEALVIGADQMAYCAGRVLGKPESVARAEEQLQWMQGRRVEYLNGIAIADASGAEQFIVPYSLTLRALSPEDIRRYIEKDQPLDCAGSLRSEGLGISLLEKMEGADPNALMGMPLLTISEVLRSRGYALP</sequence>
<name>A0A1C2I150_ACITH</name>
<dbReference type="InterPro" id="IPR029001">
    <property type="entry name" value="ITPase-like_fam"/>
</dbReference>
<organism evidence="6 9">
    <name type="scientific">Acidithiobacillus thiooxidans</name>
    <name type="common">Thiobacillus thiooxidans</name>
    <dbReference type="NCBI Taxonomy" id="930"/>
    <lineage>
        <taxon>Bacteria</taxon>
        <taxon>Pseudomonadati</taxon>
        <taxon>Pseudomonadota</taxon>
        <taxon>Acidithiobacillia</taxon>
        <taxon>Acidithiobacillales</taxon>
        <taxon>Acidithiobacillaceae</taxon>
        <taxon>Acidithiobacillus</taxon>
    </lineage>
</organism>
<comment type="similarity">
    <text evidence="5">Belongs to the Maf family. YceF subfamily.</text>
</comment>
<evidence type="ECO:0000313" key="8">
    <source>
        <dbReference type="Proteomes" id="UP000094893"/>
    </source>
</evidence>
<protein>
    <recommendedName>
        <fullName evidence="5">7-methyl-GTP pyrophosphatase</fullName>
        <shortName evidence="5">m(7)GTP pyrophosphatase</shortName>
        <ecNumber evidence="5">3.6.1.-</ecNumber>
    </recommendedName>
</protein>
<dbReference type="PANTHER" id="PTHR43213:SF10">
    <property type="entry name" value="7-METHYL-GTP PYROPHOSPHATASE"/>
    <property type="match status" value="1"/>
</dbReference>
<evidence type="ECO:0000256" key="5">
    <source>
        <dbReference type="HAMAP-Rule" id="MF_00528"/>
    </source>
</evidence>
<dbReference type="STRING" id="930.GCA_002079865_03129"/>
<evidence type="ECO:0000256" key="2">
    <source>
        <dbReference type="ARBA" id="ARBA00022490"/>
    </source>
</evidence>
<feature type="site" description="Important for substrate specificity" evidence="5">
    <location>
        <position position="72"/>
    </location>
</feature>
<keyword evidence="9" id="KW-1185">Reference proteome</keyword>
<dbReference type="Gene3D" id="3.90.950.10">
    <property type="match status" value="1"/>
</dbReference>
<dbReference type="EC" id="3.6.1.-" evidence="5"/>
<feature type="active site" description="Proton acceptor" evidence="5">
    <location>
        <position position="71"/>
    </location>
</feature>
<dbReference type="EMBL" id="LWSA01000001">
    <property type="protein sequence ID" value="OCX77486.1"/>
    <property type="molecule type" value="Genomic_DNA"/>
</dbReference>
<comment type="caution">
    <text evidence="6">The sequence shown here is derived from an EMBL/GenBank/DDBJ whole genome shotgun (WGS) entry which is preliminary data.</text>
</comment>
<evidence type="ECO:0000256" key="4">
    <source>
        <dbReference type="ARBA" id="ARBA00023080"/>
    </source>
</evidence>
<evidence type="ECO:0000256" key="1">
    <source>
        <dbReference type="ARBA" id="ARBA00004496"/>
    </source>
</evidence>
<dbReference type="CDD" id="cd00555">
    <property type="entry name" value="Maf"/>
    <property type="match status" value="1"/>
</dbReference>
<evidence type="ECO:0000313" key="6">
    <source>
        <dbReference type="EMBL" id="OCX68072.1"/>
    </source>
</evidence>